<accession>A0ABS1PF44</accession>
<evidence type="ECO:0000313" key="2">
    <source>
        <dbReference type="Proteomes" id="UP000621510"/>
    </source>
</evidence>
<reference evidence="1 2" key="1">
    <citation type="submission" date="2021-01" db="EMBL/GenBank/DDBJ databases">
        <title>WGS of actinomycetes isolated from Thailand.</title>
        <authorList>
            <person name="Thawai C."/>
        </authorList>
    </citation>
    <scope>NUCLEOTIDE SEQUENCE [LARGE SCALE GENOMIC DNA]</scope>
    <source>
        <strain evidence="1 2">CA3R110</strain>
    </source>
</reference>
<keyword evidence="2" id="KW-1185">Reference proteome</keyword>
<comment type="caution">
    <text evidence="1">The sequence shown here is derived from an EMBL/GenBank/DDBJ whole genome shotgun (WGS) entry which is preliminary data.</text>
</comment>
<dbReference type="Gene3D" id="1.10.10.10">
    <property type="entry name" value="Winged helix-like DNA-binding domain superfamily/Winged helix DNA-binding domain"/>
    <property type="match status" value="1"/>
</dbReference>
<evidence type="ECO:0000313" key="1">
    <source>
        <dbReference type="EMBL" id="MBL1110997.1"/>
    </source>
</evidence>
<dbReference type="EMBL" id="JAERRG010000001">
    <property type="protein sequence ID" value="MBL1110997.1"/>
    <property type="molecule type" value="Genomic_DNA"/>
</dbReference>
<protein>
    <recommendedName>
        <fullName evidence="3">RNA polymerase subunit sigma-70</fullName>
    </recommendedName>
</protein>
<name>A0ABS1PF44_9ACTN</name>
<dbReference type="InterPro" id="IPR036388">
    <property type="entry name" value="WH-like_DNA-bd_sf"/>
</dbReference>
<gene>
    <name evidence="1" type="ORF">JK364_01005</name>
</gene>
<organism evidence="1 2">
    <name type="scientific">Streptomyces endocoffeicus</name>
    <dbReference type="NCBI Taxonomy" id="2898945"/>
    <lineage>
        <taxon>Bacteria</taxon>
        <taxon>Bacillati</taxon>
        <taxon>Actinomycetota</taxon>
        <taxon>Actinomycetes</taxon>
        <taxon>Kitasatosporales</taxon>
        <taxon>Streptomycetaceae</taxon>
        <taxon>Streptomyces</taxon>
    </lineage>
</organism>
<sequence length="108" mass="11833">MDVSRVRAILALGGVPWGDLDDGVQEVRLKLLEQRADPARAAVRDTSAWSSVVASRVAADWHRAGARDDGLLDIPEGTVKSRLHTAVAALRTRLRETEVIHGDRTDRD</sequence>
<dbReference type="Proteomes" id="UP000621510">
    <property type="component" value="Unassembled WGS sequence"/>
</dbReference>
<proteinExistence type="predicted"/>
<evidence type="ECO:0008006" key="3">
    <source>
        <dbReference type="Google" id="ProtNLM"/>
    </source>
</evidence>